<dbReference type="Pfam" id="PF00596">
    <property type="entry name" value="Aldolase_II"/>
    <property type="match status" value="1"/>
</dbReference>
<dbReference type="KEGG" id="mfv:Mfer_0935"/>
<dbReference type="GO" id="GO:0046872">
    <property type="term" value="F:metal ion binding"/>
    <property type="evidence" value="ECO:0007669"/>
    <property type="project" value="UniProtKB-KW"/>
</dbReference>
<evidence type="ECO:0000259" key="3">
    <source>
        <dbReference type="SMART" id="SM01007"/>
    </source>
</evidence>
<name>E3GZK1_METFV</name>
<dbReference type="AlphaFoldDB" id="E3GZK1"/>
<dbReference type="GO" id="GO:0005829">
    <property type="term" value="C:cytosol"/>
    <property type="evidence" value="ECO:0007669"/>
    <property type="project" value="TreeGrafter"/>
</dbReference>
<dbReference type="STRING" id="523846.Mfer_0935"/>
<dbReference type="InterPro" id="IPR050197">
    <property type="entry name" value="Aldolase_class_II_sugar_metab"/>
</dbReference>
<dbReference type="GO" id="GO:0016832">
    <property type="term" value="F:aldehyde-lyase activity"/>
    <property type="evidence" value="ECO:0007669"/>
    <property type="project" value="TreeGrafter"/>
</dbReference>
<reference evidence="4 5" key="1">
    <citation type="journal article" date="2010" name="Stand. Genomic Sci.">
        <title>Complete genome sequence of Methanothermus fervidus type strain (V24S).</title>
        <authorList>
            <person name="Anderson I."/>
            <person name="Djao O.D."/>
            <person name="Misra M."/>
            <person name="Chertkov O."/>
            <person name="Nolan M."/>
            <person name="Lucas S."/>
            <person name="Lapidus A."/>
            <person name="Del Rio T.G."/>
            <person name="Tice H."/>
            <person name="Cheng J.F."/>
            <person name="Tapia R."/>
            <person name="Han C."/>
            <person name="Goodwin L."/>
            <person name="Pitluck S."/>
            <person name="Liolios K."/>
            <person name="Ivanova N."/>
            <person name="Mavromatis K."/>
            <person name="Mikhailova N."/>
            <person name="Pati A."/>
            <person name="Brambilla E."/>
            <person name="Chen A."/>
            <person name="Palaniappan K."/>
            <person name="Land M."/>
            <person name="Hauser L."/>
            <person name="Chang Y.J."/>
            <person name="Jeffries C.D."/>
            <person name="Sikorski J."/>
            <person name="Spring S."/>
            <person name="Rohde M."/>
            <person name="Eichinger K."/>
            <person name="Huber H."/>
            <person name="Wirth R."/>
            <person name="Goker M."/>
            <person name="Detter J.C."/>
            <person name="Woyke T."/>
            <person name="Bristow J."/>
            <person name="Eisen J.A."/>
            <person name="Markowitz V."/>
            <person name="Hugenholtz P."/>
            <person name="Klenk H.P."/>
            <person name="Kyrpides N.C."/>
        </authorList>
    </citation>
    <scope>NUCLEOTIDE SEQUENCE [LARGE SCALE GENOMIC DNA]</scope>
    <source>
        <strain evidence="5">ATCC 43054 / DSM 2088 / JCM 10308 / V24 S</strain>
    </source>
</reference>
<organism evidence="4 5">
    <name type="scientific">Methanothermus fervidus (strain ATCC 43054 / DSM 2088 / JCM 10308 / V24 S)</name>
    <dbReference type="NCBI Taxonomy" id="523846"/>
    <lineage>
        <taxon>Archaea</taxon>
        <taxon>Methanobacteriati</taxon>
        <taxon>Methanobacteriota</taxon>
        <taxon>Methanomada group</taxon>
        <taxon>Methanobacteria</taxon>
        <taxon>Methanobacteriales</taxon>
        <taxon>Methanothermaceae</taxon>
        <taxon>Methanothermus</taxon>
    </lineage>
</organism>
<evidence type="ECO:0000256" key="1">
    <source>
        <dbReference type="ARBA" id="ARBA00022723"/>
    </source>
</evidence>
<feature type="domain" description="Class II aldolase/adducin N-terminal" evidence="3">
    <location>
        <begin position="2"/>
        <end position="178"/>
    </location>
</feature>
<dbReference type="Proteomes" id="UP000002315">
    <property type="component" value="Chromosome"/>
</dbReference>
<sequence length="182" mass="20175">MKKIVKYAHYLHRKGFTAGNAGNISVLYRNKIMDVVAITSSGSCLGTISEDEIVLLDLDGNVISGKKPSSELHLHMNLYKIRDDINAIVHTHPPYTVALTMKDIRIERPEGVPGNKKFLEEIPYYRPGSIELANACSKKLKKEKILVLKKHGLVTCGSSLEEAVNLTELVENAAKITYISSQ</sequence>
<dbReference type="SMART" id="SM01007">
    <property type="entry name" value="Aldolase_II"/>
    <property type="match status" value="1"/>
</dbReference>
<keyword evidence="1" id="KW-0479">Metal-binding</keyword>
<protein>
    <submittedName>
        <fullName evidence="4">Class II aldolase/adducin family protein</fullName>
    </submittedName>
</protein>
<dbReference type="HOGENOM" id="CLU_006033_3_1_2"/>
<dbReference type="GO" id="GO:0019323">
    <property type="term" value="P:pentose catabolic process"/>
    <property type="evidence" value="ECO:0007669"/>
    <property type="project" value="TreeGrafter"/>
</dbReference>
<evidence type="ECO:0000313" key="4">
    <source>
        <dbReference type="EMBL" id="ADP77733.1"/>
    </source>
</evidence>
<dbReference type="SUPFAM" id="SSF53639">
    <property type="entry name" value="AraD/HMP-PK domain-like"/>
    <property type="match status" value="1"/>
</dbReference>
<dbReference type="UniPathway" id="UPA00071"/>
<dbReference type="PANTHER" id="PTHR22789:SF0">
    <property type="entry name" value="3-OXO-TETRONATE 4-PHOSPHATE DECARBOXYLASE-RELATED"/>
    <property type="match status" value="1"/>
</dbReference>
<accession>E3GZK1</accession>
<evidence type="ECO:0000256" key="2">
    <source>
        <dbReference type="ARBA" id="ARBA00023239"/>
    </source>
</evidence>
<keyword evidence="2" id="KW-0456">Lyase</keyword>
<evidence type="ECO:0000313" key="5">
    <source>
        <dbReference type="Proteomes" id="UP000002315"/>
    </source>
</evidence>
<dbReference type="InterPro" id="IPR036409">
    <property type="entry name" value="Aldolase_II/adducin_N_sf"/>
</dbReference>
<proteinExistence type="predicted"/>
<keyword evidence="5" id="KW-1185">Reference proteome</keyword>
<dbReference type="EMBL" id="CP002278">
    <property type="protein sequence ID" value="ADP77733.1"/>
    <property type="molecule type" value="Genomic_DNA"/>
</dbReference>
<dbReference type="PANTHER" id="PTHR22789">
    <property type="entry name" value="FUCULOSE PHOSPHATE ALDOLASE"/>
    <property type="match status" value="1"/>
</dbReference>
<gene>
    <name evidence="4" type="ordered locus">Mfer_0935</name>
</gene>
<dbReference type="OrthoDB" id="18709at2157"/>
<dbReference type="Gene3D" id="3.40.225.10">
    <property type="entry name" value="Class II aldolase/adducin N-terminal domain"/>
    <property type="match status" value="1"/>
</dbReference>
<dbReference type="InterPro" id="IPR001303">
    <property type="entry name" value="Aldolase_II/adducin_N"/>
</dbReference>